<dbReference type="AlphaFoldDB" id="A0AA39PES4"/>
<keyword evidence="1" id="KW-0812">Transmembrane</keyword>
<organism evidence="2 3">
    <name type="scientific">Armillaria luteobubalina</name>
    <dbReference type="NCBI Taxonomy" id="153913"/>
    <lineage>
        <taxon>Eukaryota</taxon>
        <taxon>Fungi</taxon>
        <taxon>Dikarya</taxon>
        <taxon>Basidiomycota</taxon>
        <taxon>Agaricomycotina</taxon>
        <taxon>Agaricomycetes</taxon>
        <taxon>Agaricomycetidae</taxon>
        <taxon>Agaricales</taxon>
        <taxon>Marasmiineae</taxon>
        <taxon>Physalacriaceae</taxon>
        <taxon>Armillaria</taxon>
    </lineage>
</organism>
<keyword evidence="1" id="KW-1133">Transmembrane helix</keyword>
<dbReference type="Proteomes" id="UP001175228">
    <property type="component" value="Unassembled WGS sequence"/>
</dbReference>
<accession>A0AA39PES4</accession>
<protein>
    <submittedName>
        <fullName evidence="2">Uncharacterized protein</fullName>
    </submittedName>
</protein>
<reference evidence="2" key="1">
    <citation type="submission" date="2023-06" db="EMBL/GenBank/DDBJ databases">
        <authorList>
            <consortium name="Lawrence Berkeley National Laboratory"/>
            <person name="Ahrendt S."/>
            <person name="Sahu N."/>
            <person name="Indic B."/>
            <person name="Wong-Bajracharya J."/>
            <person name="Merenyi Z."/>
            <person name="Ke H.-M."/>
            <person name="Monk M."/>
            <person name="Kocsube S."/>
            <person name="Drula E."/>
            <person name="Lipzen A."/>
            <person name="Balint B."/>
            <person name="Henrissat B."/>
            <person name="Andreopoulos B."/>
            <person name="Martin F.M."/>
            <person name="Harder C.B."/>
            <person name="Rigling D."/>
            <person name="Ford K.L."/>
            <person name="Foster G.D."/>
            <person name="Pangilinan J."/>
            <person name="Papanicolaou A."/>
            <person name="Barry K."/>
            <person name="LaButti K."/>
            <person name="Viragh M."/>
            <person name="Koriabine M."/>
            <person name="Yan M."/>
            <person name="Riley R."/>
            <person name="Champramary S."/>
            <person name="Plett K.L."/>
            <person name="Tsai I.J."/>
            <person name="Slot J."/>
            <person name="Sipos G."/>
            <person name="Plett J."/>
            <person name="Nagy L.G."/>
            <person name="Grigoriev I.V."/>
        </authorList>
    </citation>
    <scope>NUCLEOTIDE SEQUENCE</scope>
    <source>
        <strain evidence="2">HWK02</strain>
    </source>
</reference>
<sequence>MRQKQHSACSTNLLLALNSLLWLPMRQTHLLYVRFLILHLGFYYNGLGNPGPQVPEGLMVMVILYAQLLTIPHIPTAGHRSTTGFSVNVMEQQDKITTVKPPLEIVTFMSGNVGVKSRLLTLLLVLFNRRTLASDHYVRSGCQDTPGQAKGKLRILYLRVKIANMFTVLVYFVTKPDVSSRIHEGGCW</sequence>
<feature type="transmembrane region" description="Helical" evidence="1">
    <location>
        <begin position="58"/>
        <end position="75"/>
    </location>
</feature>
<name>A0AA39PES4_9AGAR</name>
<dbReference type="EMBL" id="JAUEPU010000064">
    <property type="protein sequence ID" value="KAK0482851.1"/>
    <property type="molecule type" value="Genomic_DNA"/>
</dbReference>
<feature type="transmembrane region" description="Helical" evidence="1">
    <location>
        <begin position="29"/>
        <end position="46"/>
    </location>
</feature>
<gene>
    <name evidence="2" type="ORF">EDD18DRAFT_1112486</name>
</gene>
<evidence type="ECO:0000313" key="3">
    <source>
        <dbReference type="Proteomes" id="UP001175228"/>
    </source>
</evidence>
<feature type="transmembrane region" description="Helical" evidence="1">
    <location>
        <begin position="156"/>
        <end position="174"/>
    </location>
</feature>
<keyword evidence="3" id="KW-1185">Reference proteome</keyword>
<evidence type="ECO:0000256" key="1">
    <source>
        <dbReference type="SAM" id="Phobius"/>
    </source>
</evidence>
<proteinExistence type="predicted"/>
<evidence type="ECO:0000313" key="2">
    <source>
        <dbReference type="EMBL" id="KAK0482851.1"/>
    </source>
</evidence>
<comment type="caution">
    <text evidence="2">The sequence shown here is derived from an EMBL/GenBank/DDBJ whole genome shotgun (WGS) entry which is preliminary data.</text>
</comment>
<keyword evidence="1" id="KW-0472">Membrane</keyword>